<dbReference type="Proteomes" id="UP001422759">
    <property type="component" value="Unassembled WGS sequence"/>
</dbReference>
<keyword evidence="1" id="KW-0812">Transmembrane</keyword>
<keyword evidence="3" id="KW-1185">Reference proteome</keyword>
<name>A0ABN2YVC3_9ACTN</name>
<keyword evidence="1" id="KW-0472">Membrane</keyword>
<comment type="caution">
    <text evidence="2">The sequence shown here is derived from an EMBL/GenBank/DDBJ whole genome shotgun (WGS) entry which is preliminary data.</text>
</comment>
<feature type="transmembrane region" description="Helical" evidence="1">
    <location>
        <begin position="172"/>
        <end position="192"/>
    </location>
</feature>
<feature type="transmembrane region" description="Helical" evidence="1">
    <location>
        <begin position="272"/>
        <end position="291"/>
    </location>
</feature>
<organism evidence="2 3">
    <name type="scientific">Kitasatospora kazusensis</name>
    <dbReference type="NCBI Taxonomy" id="407974"/>
    <lineage>
        <taxon>Bacteria</taxon>
        <taxon>Bacillati</taxon>
        <taxon>Actinomycetota</taxon>
        <taxon>Actinomycetes</taxon>
        <taxon>Kitasatosporales</taxon>
        <taxon>Streptomycetaceae</taxon>
        <taxon>Kitasatospora</taxon>
    </lineage>
</organism>
<accession>A0ABN2YVC3</accession>
<proteinExistence type="predicted"/>
<feature type="transmembrane region" description="Helical" evidence="1">
    <location>
        <begin position="142"/>
        <end position="160"/>
    </location>
</feature>
<reference evidence="2 3" key="1">
    <citation type="journal article" date="2019" name="Int. J. Syst. Evol. Microbiol.">
        <title>The Global Catalogue of Microorganisms (GCM) 10K type strain sequencing project: providing services to taxonomists for standard genome sequencing and annotation.</title>
        <authorList>
            <consortium name="The Broad Institute Genomics Platform"/>
            <consortium name="The Broad Institute Genome Sequencing Center for Infectious Disease"/>
            <person name="Wu L."/>
            <person name="Ma J."/>
        </authorList>
    </citation>
    <scope>NUCLEOTIDE SEQUENCE [LARGE SCALE GENOMIC DNA]</scope>
    <source>
        <strain evidence="2 3">JCM 14560</strain>
    </source>
</reference>
<dbReference type="EMBL" id="BAAANT010000003">
    <property type="protein sequence ID" value="GAA2132851.1"/>
    <property type="molecule type" value="Genomic_DNA"/>
</dbReference>
<feature type="transmembrane region" description="Helical" evidence="1">
    <location>
        <begin position="346"/>
        <end position="366"/>
    </location>
</feature>
<gene>
    <name evidence="2" type="ORF">GCM10009760_08310</name>
</gene>
<sequence length="424" mass="45105">MTDARLLALRPRVRPGLRTSRALLRGTVPLHLLRDPVTGRRLEVGAKEHFIIERLDGTRSLSEIGEEYARRFRVRLGEPQWQQMLRLLYGRGLLADGPPAAAPPAEAPSRSGLLGGRVRLAADPAALVERLHRATGFARRPWFLAPLLTLVAALLAGLALQLGELTHDTARLGHQPVALAAAGAVLWVSLGLHELAHGLVGRAYGGRTTEIGLRWRLLATYLYCEVEDVQFFARRRQQIATAGAGVLANLVFLLPCYPVWLLLPAHAQARPFFGGLLLLGAVMALGNLLPLPPLDGYKMLGYALDSVQLATDSRRFAALLAASAVRRQARAAVRAYPARLRLVHGGYALGCAALAGAALAAVAPVARRLLPAGYGPVAAYAPALVAGGALALWAVGLLGRRLRRAGPAVPPSTAPPSRNNGADG</sequence>
<feature type="transmembrane region" description="Helical" evidence="1">
    <location>
        <begin position="239"/>
        <end position="260"/>
    </location>
</feature>
<evidence type="ECO:0000313" key="2">
    <source>
        <dbReference type="EMBL" id="GAA2132851.1"/>
    </source>
</evidence>
<protein>
    <recommendedName>
        <fullName evidence="4">Peptide zinc metalloprotease protein</fullName>
    </recommendedName>
</protein>
<dbReference type="RefSeq" id="WP_344460786.1">
    <property type="nucleotide sequence ID" value="NZ_BAAANT010000003.1"/>
</dbReference>
<evidence type="ECO:0008006" key="4">
    <source>
        <dbReference type="Google" id="ProtNLM"/>
    </source>
</evidence>
<evidence type="ECO:0000313" key="3">
    <source>
        <dbReference type="Proteomes" id="UP001422759"/>
    </source>
</evidence>
<dbReference type="CDD" id="cd05709">
    <property type="entry name" value="S2P-M50"/>
    <property type="match status" value="1"/>
</dbReference>
<evidence type="ECO:0000256" key="1">
    <source>
        <dbReference type="SAM" id="Phobius"/>
    </source>
</evidence>
<feature type="transmembrane region" description="Helical" evidence="1">
    <location>
        <begin position="378"/>
        <end position="398"/>
    </location>
</feature>
<keyword evidence="1" id="KW-1133">Transmembrane helix</keyword>